<feature type="transmembrane region" description="Helical" evidence="7">
    <location>
        <begin position="338"/>
        <end position="357"/>
    </location>
</feature>
<keyword evidence="6 7" id="KW-0472">Membrane</keyword>
<evidence type="ECO:0000259" key="8">
    <source>
        <dbReference type="PROSITE" id="PS50850"/>
    </source>
</evidence>
<dbReference type="SUPFAM" id="SSF103473">
    <property type="entry name" value="MFS general substrate transporter"/>
    <property type="match status" value="1"/>
</dbReference>
<protein>
    <submittedName>
        <fullName evidence="9">MFS macrolide exporter</fullName>
    </submittedName>
</protein>
<feature type="transmembrane region" description="Helical" evidence="7">
    <location>
        <begin position="45"/>
        <end position="66"/>
    </location>
</feature>
<evidence type="ECO:0000256" key="6">
    <source>
        <dbReference type="ARBA" id="ARBA00023136"/>
    </source>
</evidence>
<dbReference type="PRINTS" id="PR01988">
    <property type="entry name" value="EXPORTERBACE"/>
</dbReference>
<feature type="transmembrane region" description="Helical" evidence="7">
    <location>
        <begin position="142"/>
        <end position="165"/>
    </location>
</feature>
<dbReference type="PANTHER" id="PTHR43266:SF10">
    <property type="entry name" value="BACILYSIN EXPORTER BACE-RELATED"/>
    <property type="match status" value="1"/>
</dbReference>
<feature type="transmembrane region" description="Helical" evidence="7">
    <location>
        <begin position="369"/>
        <end position="388"/>
    </location>
</feature>
<evidence type="ECO:0000256" key="4">
    <source>
        <dbReference type="ARBA" id="ARBA00022692"/>
    </source>
</evidence>
<feature type="transmembrane region" description="Helical" evidence="7">
    <location>
        <begin position="171"/>
        <end position="189"/>
    </location>
</feature>
<evidence type="ECO:0000256" key="1">
    <source>
        <dbReference type="ARBA" id="ARBA00004651"/>
    </source>
</evidence>
<dbReference type="GO" id="GO:0022857">
    <property type="term" value="F:transmembrane transporter activity"/>
    <property type="evidence" value="ECO:0007669"/>
    <property type="project" value="InterPro"/>
</dbReference>
<dbReference type="AlphaFoldDB" id="D3FQK3"/>
<feature type="transmembrane region" description="Helical" evidence="7">
    <location>
        <begin position="102"/>
        <end position="121"/>
    </location>
</feature>
<dbReference type="CDD" id="cd06173">
    <property type="entry name" value="MFS_MefA_like"/>
    <property type="match status" value="1"/>
</dbReference>
<evidence type="ECO:0000256" key="3">
    <source>
        <dbReference type="ARBA" id="ARBA00022475"/>
    </source>
</evidence>
<dbReference type="Proteomes" id="UP000001544">
    <property type="component" value="Chromosome"/>
</dbReference>
<dbReference type="HOGENOM" id="CLU_034180_15_2_9"/>
<feature type="domain" description="Major facilitator superfamily (MFS) profile" evidence="8">
    <location>
        <begin position="12"/>
        <end position="393"/>
    </location>
</feature>
<dbReference type="Gene3D" id="1.20.1250.20">
    <property type="entry name" value="MFS general substrate transporter like domains"/>
    <property type="match status" value="1"/>
</dbReference>
<dbReference type="InterPro" id="IPR036259">
    <property type="entry name" value="MFS_trans_sf"/>
</dbReference>
<dbReference type="InterPro" id="IPR022324">
    <property type="entry name" value="Bacilysin_exporter_BacE_put"/>
</dbReference>
<proteinExistence type="predicted"/>
<dbReference type="InterPro" id="IPR020846">
    <property type="entry name" value="MFS_dom"/>
</dbReference>
<dbReference type="STRING" id="398511.BpOF4_16650"/>
<evidence type="ECO:0000256" key="2">
    <source>
        <dbReference type="ARBA" id="ARBA00022448"/>
    </source>
</evidence>
<keyword evidence="4 7" id="KW-0812">Transmembrane</keyword>
<evidence type="ECO:0000256" key="7">
    <source>
        <dbReference type="SAM" id="Phobius"/>
    </source>
</evidence>
<feature type="transmembrane region" description="Helical" evidence="7">
    <location>
        <begin position="304"/>
        <end position="326"/>
    </location>
</feature>
<reference evidence="9 10" key="1">
    <citation type="journal article" date="2011" name="Environ. Microbiol.">
        <title>Genome of alkaliphilic Bacillus pseudofirmus OF4 reveals adaptations that support the ability to grow in an external pH range from 7.5 to 11.4.</title>
        <authorList>
            <person name="Janto B."/>
            <person name="Ahmed A."/>
            <person name="Ito M."/>
            <person name="Liu J."/>
            <person name="Hicks D.B."/>
            <person name="Pagni S."/>
            <person name="Fackelmayer O.J."/>
            <person name="Smith T.A."/>
            <person name="Earl J."/>
            <person name="Elbourne L.D."/>
            <person name="Hassan K."/>
            <person name="Paulsen I.T."/>
            <person name="Kolsto A.B."/>
            <person name="Tourasse N.J."/>
            <person name="Ehrlich G.D."/>
            <person name="Boissy R."/>
            <person name="Ivey D.M."/>
            <person name="Li G."/>
            <person name="Xue Y."/>
            <person name="Ma Y."/>
            <person name="Hu F.Z."/>
            <person name="Krulwich T.A."/>
        </authorList>
    </citation>
    <scope>NUCLEOTIDE SEQUENCE [LARGE SCALE GENOMIC DNA]</scope>
    <source>
        <strain evidence="10">ATCC BAA-2126 / JCM 17055 / OF4</strain>
    </source>
</reference>
<dbReference type="KEGG" id="bpf:BpOF4_16650"/>
<keyword evidence="5 7" id="KW-1133">Transmembrane helix</keyword>
<comment type="subcellular location">
    <subcellularLocation>
        <location evidence="1">Cell membrane</location>
        <topology evidence="1">Multi-pass membrane protein</topology>
    </subcellularLocation>
</comment>
<organism evidence="9 10">
    <name type="scientific">Alkalihalophilus pseudofirmus (strain ATCC BAA-2126 / JCM 17055 / OF4)</name>
    <name type="common">Bacillus pseudofirmus</name>
    <dbReference type="NCBI Taxonomy" id="398511"/>
    <lineage>
        <taxon>Bacteria</taxon>
        <taxon>Bacillati</taxon>
        <taxon>Bacillota</taxon>
        <taxon>Bacilli</taxon>
        <taxon>Bacillales</taxon>
        <taxon>Bacillaceae</taxon>
        <taxon>Alkalihalophilus</taxon>
    </lineage>
</organism>
<dbReference type="PROSITE" id="PS50850">
    <property type="entry name" value="MFS"/>
    <property type="match status" value="1"/>
</dbReference>
<evidence type="ECO:0000313" key="10">
    <source>
        <dbReference type="Proteomes" id="UP000001544"/>
    </source>
</evidence>
<dbReference type="EMBL" id="CP001878">
    <property type="protein sequence ID" value="ADC51373.1"/>
    <property type="molecule type" value="Genomic_DNA"/>
</dbReference>
<evidence type="ECO:0000256" key="5">
    <source>
        <dbReference type="ARBA" id="ARBA00022989"/>
    </source>
</evidence>
<feature type="transmembrane region" description="Helical" evidence="7">
    <location>
        <begin position="210"/>
        <end position="230"/>
    </location>
</feature>
<feature type="transmembrane region" description="Helical" evidence="7">
    <location>
        <begin position="250"/>
        <end position="270"/>
    </location>
</feature>
<feature type="transmembrane region" description="Helical" evidence="7">
    <location>
        <begin position="15"/>
        <end position="39"/>
    </location>
</feature>
<dbReference type="RefSeq" id="WP_012958735.1">
    <property type="nucleotide sequence ID" value="NC_013791.2"/>
</dbReference>
<dbReference type="InterPro" id="IPR011701">
    <property type="entry name" value="MFS"/>
</dbReference>
<keyword evidence="2" id="KW-0813">Transport</keyword>
<name>D3FQK3_ALKPO</name>
<accession>D3FQK3</accession>
<sequence length="407" mass="44757">MSLFKSWRKETNYQFLFWAGMINGIGSRISQIAIFGLLYQLTGSGMAIGLVLAIRMIPFLILAPLGGMLADRFSKKKLLFTVDLFRIPVVLSLLLVQDSSNVWLIYLITFVLASLEALYVPTRMSAIPFLVKQDRLIDINSLEQAMVGFVLVIGAASGGVIAYYFGLSTSFVLNGITFLLSALLIAKVNTPFDTHNEKGNEPLFLSRRKLWSSAALITFFFIAVTMPLANGIDNVLVSIYALEVFEMGELGVGFLYAALGLGFIFSSMCSSFLKRSLLALTVLFIAFEGLGHLLLSIVPSFSTAIYVIIFITYVGGLSNICIDTVMMKVIPRRKQGTIFGFMQAISNTALSLSMASAGFLLEVFTPRELSLLVGAAYIAFTILYSILFSKLNLVKEKRELLRGMKSA</sequence>
<evidence type="ECO:0000313" key="9">
    <source>
        <dbReference type="EMBL" id="ADC51373.1"/>
    </source>
</evidence>
<gene>
    <name evidence="9" type="ordered locus">BpOF4_16650</name>
</gene>
<keyword evidence="10" id="KW-1185">Reference proteome</keyword>
<dbReference type="GO" id="GO:0005886">
    <property type="term" value="C:plasma membrane"/>
    <property type="evidence" value="ECO:0007669"/>
    <property type="project" value="UniProtKB-SubCell"/>
</dbReference>
<dbReference type="PANTHER" id="PTHR43266">
    <property type="entry name" value="MACROLIDE-EFFLUX PROTEIN"/>
    <property type="match status" value="1"/>
</dbReference>
<dbReference type="Pfam" id="PF07690">
    <property type="entry name" value="MFS_1"/>
    <property type="match status" value="1"/>
</dbReference>
<dbReference type="eggNOG" id="COG2814">
    <property type="taxonomic scope" value="Bacteria"/>
</dbReference>
<keyword evidence="3" id="KW-1003">Cell membrane</keyword>
<feature type="transmembrane region" description="Helical" evidence="7">
    <location>
        <begin position="277"/>
        <end position="298"/>
    </location>
</feature>